<dbReference type="PANTHER" id="PTHR11220">
    <property type="entry name" value="HEME-BINDING PROTEIN-RELATED"/>
    <property type="match status" value="1"/>
</dbReference>
<dbReference type="InterPro" id="IPR006917">
    <property type="entry name" value="SOUL_heme-bd"/>
</dbReference>
<proteinExistence type="inferred from homology"/>
<protein>
    <recommendedName>
        <fullName evidence="3">SOUL heme-binding protein</fullName>
    </recommendedName>
</protein>
<dbReference type="EMBL" id="HBKQ01062775">
    <property type="protein sequence ID" value="CAE2290388.1"/>
    <property type="molecule type" value="Transcribed_RNA"/>
</dbReference>
<dbReference type="AlphaFoldDB" id="A0A7S4KD62"/>
<evidence type="ECO:0000313" key="2">
    <source>
        <dbReference type="EMBL" id="CAE2290388.1"/>
    </source>
</evidence>
<sequence>MIALLSSAVGRVLFGAIAVLGALRYGTGVWAWRETNRLEKPIYTVVRRLADGVEIRKYEPYLIAETTVPKEGFRESTGDGFRKCASYIFGNSKPRGAGWWKKEDDDGVGEKMAMTAPVRVSGQSTQVGEKMAMTSPVRASGGSGKTKVSFVIGSKYDLKSVPKPVDRAVSLREVPSHYLAARRFAGPPPKDSRVRKERERIEKALGEAGVQAKAASDGSDTMVYGYHDPFITPNFLRRNEVAIMVDSSSV</sequence>
<name>A0A7S4KD62_9STRA</name>
<comment type="similarity">
    <text evidence="1">Belongs to the HEBP family.</text>
</comment>
<organism evidence="2">
    <name type="scientific">Odontella aurita</name>
    <dbReference type="NCBI Taxonomy" id="265563"/>
    <lineage>
        <taxon>Eukaryota</taxon>
        <taxon>Sar</taxon>
        <taxon>Stramenopiles</taxon>
        <taxon>Ochrophyta</taxon>
        <taxon>Bacillariophyta</taxon>
        <taxon>Mediophyceae</taxon>
        <taxon>Biddulphiophycidae</taxon>
        <taxon>Eupodiscales</taxon>
        <taxon>Odontellaceae</taxon>
        <taxon>Odontella</taxon>
    </lineage>
</organism>
<evidence type="ECO:0008006" key="3">
    <source>
        <dbReference type="Google" id="ProtNLM"/>
    </source>
</evidence>
<reference evidence="2" key="1">
    <citation type="submission" date="2021-01" db="EMBL/GenBank/DDBJ databases">
        <authorList>
            <person name="Corre E."/>
            <person name="Pelletier E."/>
            <person name="Niang G."/>
            <person name="Scheremetjew M."/>
            <person name="Finn R."/>
            <person name="Kale V."/>
            <person name="Holt S."/>
            <person name="Cochrane G."/>
            <person name="Meng A."/>
            <person name="Brown T."/>
            <person name="Cohen L."/>
        </authorList>
    </citation>
    <scope>NUCLEOTIDE SEQUENCE</scope>
    <source>
        <strain evidence="2">Isolate 1302-5</strain>
    </source>
</reference>
<dbReference type="SUPFAM" id="SSF55136">
    <property type="entry name" value="Probable bacterial effector-binding domain"/>
    <property type="match status" value="1"/>
</dbReference>
<dbReference type="Gene3D" id="3.20.80.10">
    <property type="entry name" value="Regulatory factor, effector binding domain"/>
    <property type="match status" value="1"/>
</dbReference>
<dbReference type="PANTHER" id="PTHR11220:SF58">
    <property type="entry name" value="SOUL HEME-BINDING FAMILY PROTEIN"/>
    <property type="match status" value="1"/>
</dbReference>
<accession>A0A7S4KD62</accession>
<dbReference type="InterPro" id="IPR011256">
    <property type="entry name" value="Reg_factor_effector_dom_sf"/>
</dbReference>
<gene>
    <name evidence="2" type="ORF">OAUR00152_LOCUS42829</name>
</gene>
<dbReference type="Pfam" id="PF04832">
    <property type="entry name" value="SOUL"/>
    <property type="match status" value="1"/>
</dbReference>
<evidence type="ECO:0000256" key="1">
    <source>
        <dbReference type="ARBA" id="ARBA00009817"/>
    </source>
</evidence>